<comment type="caution">
    <text evidence="2">The sequence shown here is derived from an EMBL/GenBank/DDBJ whole genome shotgun (WGS) entry which is preliminary data.</text>
</comment>
<evidence type="ECO:0000313" key="3">
    <source>
        <dbReference type="Proteomes" id="UP000823388"/>
    </source>
</evidence>
<protein>
    <submittedName>
        <fullName evidence="2">Uncharacterized protein</fullName>
    </submittedName>
</protein>
<gene>
    <name evidence="2" type="ORF">PVAP13_6KG156706</name>
</gene>
<name>A0A8T0RB64_PANVG</name>
<proteinExistence type="predicted"/>
<reference evidence="2" key="1">
    <citation type="submission" date="2020-05" db="EMBL/GenBank/DDBJ databases">
        <title>WGS assembly of Panicum virgatum.</title>
        <authorList>
            <person name="Lovell J.T."/>
            <person name="Jenkins J."/>
            <person name="Shu S."/>
            <person name="Juenger T.E."/>
            <person name="Schmutz J."/>
        </authorList>
    </citation>
    <scope>NUCLEOTIDE SEQUENCE</scope>
    <source>
        <strain evidence="2">AP13</strain>
    </source>
</reference>
<dbReference type="Proteomes" id="UP000823388">
    <property type="component" value="Chromosome 6K"/>
</dbReference>
<accession>A0A8T0RB64</accession>
<dbReference type="AlphaFoldDB" id="A0A8T0RB64"/>
<dbReference type="EMBL" id="CM029047">
    <property type="protein sequence ID" value="KAG2582734.1"/>
    <property type="molecule type" value="Genomic_DNA"/>
</dbReference>
<sequence>MINSETIYFLEILSVYWSKYTLHKNLLCWFVCSLPLSLCNCVPNIVLALNLLDNFYVPLLFHRSVFPAGSACPRAAKRIHHQVSTTKRSSPPPDLHPLKLRRPPKFYHNNSHLFSKILSQNNGKILKSTSKIEQ</sequence>
<evidence type="ECO:0000313" key="2">
    <source>
        <dbReference type="EMBL" id="KAG2582734.1"/>
    </source>
</evidence>
<feature type="region of interest" description="Disordered" evidence="1">
    <location>
        <begin position="79"/>
        <end position="99"/>
    </location>
</feature>
<organism evidence="2 3">
    <name type="scientific">Panicum virgatum</name>
    <name type="common">Blackwell switchgrass</name>
    <dbReference type="NCBI Taxonomy" id="38727"/>
    <lineage>
        <taxon>Eukaryota</taxon>
        <taxon>Viridiplantae</taxon>
        <taxon>Streptophyta</taxon>
        <taxon>Embryophyta</taxon>
        <taxon>Tracheophyta</taxon>
        <taxon>Spermatophyta</taxon>
        <taxon>Magnoliopsida</taxon>
        <taxon>Liliopsida</taxon>
        <taxon>Poales</taxon>
        <taxon>Poaceae</taxon>
        <taxon>PACMAD clade</taxon>
        <taxon>Panicoideae</taxon>
        <taxon>Panicodae</taxon>
        <taxon>Paniceae</taxon>
        <taxon>Panicinae</taxon>
        <taxon>Panicum</taxon>
        <taxon>Panicum sect. Hiantes</taxon>
    </lineage>
</organism>
<keyword evidence="3" id="KW-1185">Reference proteome</keyword>
<evidence type="ECO:0000256" key="1">
    <source>
        <dbReference type="SAM" id="MobiDB-lite"/>
    </source>
</evidence>